<name>A0A6A5XKT8_9PLEO</name>
<comment type="similarity">
    <text evidence="1">Belongs to the NADH:flavin oxidoreductase/NADH oxidase family.</text>
</comment>
<dbReference type="AlphaFoldDB" id="A0A6A5XKT8"/>
<sequence length="414" mass="44621">MSQKLNTPVETPSGLVFPNRLVKAAMAEAMAVNSDPGDRYISAYTSWGSGGWGGLLTGNVEVSTIYKGSNDAITFKPDASQATKDAWKRWALAAQREGTPTIVQLVHPGRQSPAKSGNRGFFEPSIAPSPIPLNIGDGLLERALAKFAFGTPREMTEADIQEVVQQFAVAAKFAYESGFKGVELHGAHGYLLSAFLSPKSNVRTDGYGGTAAKRARIVIEVIRAVRKLVPASFTVGIKFNSADVSGAENLEESLEQVGLIAKEQIDFLEISGGSYENPRMAAGDDPKAARTAKREAFFLDYAHAVRERYPNLLLMVTGGFRSRKGMEDALQSGAVDLIGVGRPAVVYPHLPKDVLLNLEVKDEEATVDLPLAKAPWLLRMVPIKLVSIGADTVFYVKQIMALGDGKKPEAPPKH</sequence>
<keyword evidence="2" id="KW-0285">Flavoprotein</keyword>
<dbReference type="OrthoDB" id="1663137at2759"/>
<dbReference type="EMBL" id="ML978071">
    <property type="protein sequence ID" value="KAF2013506.1"/>
    <property type="molecule type" value="Genomic_DNA"/>
</dbReference>
<keyword evidence="4" id="KW-0560">Oxidoreductase</keyword>
<evidence type="ECO:0000256" key="2">
    <source>
        <dbReference type="ARBA" id="ARBA00022630"/>
    </source>
</evidence>
<dbReference type="InterPro" id="IPR051799">
    <property type="entry name" value="NADH_flavin_oxidoreductase"/>
</dbReference>
<evidence type="ECO:0000313" key="6">
    <source>
        <dbReference type="EMBL" id="KAF2013506.1"/>
    </source>
</evidence>
<feature type="domain" description="NADH:flavin oxidoreductase/NADH oxidase N-terminal" evidence="5">
    <location>
        <begin position="17"/>
        <end position="354"/>
    </location>
</feature>
<dbReference type="InterPro" id="IPR001155">
    <property type="entry name" value="OxRdtase_FMN_N"/>
</dbReference>
<dbReference type="SUPFAM" id="SSF51395">
    <property type="entry name" value="FMN-linked oxidoreductases"/>
    <property type="match status" value="1"/>
</dbReference>
<dbReference type="GeneID" id="54287428"/>
<evidence type="ECO:0000259" key="5">
    <source>
        <dbReference type="Pfam" id="PF00724"/>
    </source>
</evidence>
<dbReference type="RefSeq" id="XP_033381845.1">
    <property type="nucleotide sequence ID" value="XM_033530031.1"/>
</dbReference>
<dbReference type="Pfam" id="PF00724">
    <property type="entry name" value="Oxidored_FMN"/>
    <property type="match status" value="1"/>
</dbReference>
<evidence type="ECO:0000256" key="3">
    <source>
        <dbReference type="ARBA" id="ARBA00022643"/>
    </source>
</evidence>
<dbReference type="GO" id="GO:0016491">
    <property type="term" value="F:oxidoreductase activity"/>
    <property type="evidence" value="ECO:0007669"/>
    <property type="project" value="UniProtKB-KW"/>
</dbReference>
<evidence type="ECO:0000256" key="4">
    <source>
        <dbReference type="ARBA" id="ARBA00023002"/>
    </source>
</evidence>
<gene>
    <name evidence="6" type="ORF">BU24DRAFT_434531</name>
</gene>
<organism evidence="6 7">
    <name type="scientific">Aaosphaeria arxii CBS 175.79</name>
    <dbReference type="NCBI Taxonomy" id="1450172"/>
    <lineage>
        <taxon>Eukaryota</taxon>
        <taxon>Fungi</taxon>
        <taxon>Dikarya</taxon>
        <taxon>Ascomycota</taxon>
        <taxon>Pezizomycotina</taxon>
        <taxon>Dothideomycetes</taxon>
        <taxon>Pleosporomycetidae</taxon>
        <taxon>Pleosporales</taxon>
        <taxon>Pleosporales incertae sedis</taxon>
        <taxon>Aaosphaeria</taxon>
    </lineage>
</organism>
<evidence type="ECO:0000256" key="1">
    <source>
        <dbReference type="ARBA" id="ARBA00005979"/>
    </source>
</evidence>
<keyword evidence="3" id="KW-0288">FMN</keyword>
<dbReference type="Gene3D" id="3.20.20.70">
    <property type="entry name" value="Aldolase class I"/>
    <property type="match status" value="1"/>
</dbReference>
<evidence type="ECO:0000313" key="7">
    <source>
        <dbReference type="Proteomes" id="UP000799778"/>
    </source>
</evidence>
<keyword evidence="7" id="KW-1185">Reference proteome</keyword>
<proteinExistence type="inferred from homology"/>
<reference evidence="6" key="1">
    <citation type="journal article" date="2020" name="Stud. Mycol.">
        <title>101 Dothideomycetes genomes: a test case for predicting lifestyles and emergence of pathogens.</title>
        <authorList>
            <person name="Haridas S."/>
            <person name="Albert R."/>
            <person name="Binder M."/>
            <person name="Bloem J."/>
            <person name="Labutti K."/>
            <person name="Salamov A."/>
            <person name="Andreopoulos B."/>
            <person name="Baker S."/>
            <person name="Barry K."/>
            <person name="Bills G."/>
            <person name="Bluhm B."/>
            <person name="Cannon C."/>
            <person name="Castanera R."/>
            <person name="Culley D."/>
            <person name="Daum C."/>
            <person name="Ezra D."/>
            <person name="Gonzalez J."/>
            <person name="Henrissat B."/>
            <person name="Kuo A."/>
            <person name="Liang C."/>
            <person name="Lipzen A."/>
            <person name="Lutzoni F."/>
            <person name="Magnuson J."/>
            <person name="Mondo S."/>
            <person name="Nolan M."/>
            <person name="Ohm R."/>
            <person name="Pangilinan J."/>
            <person name="Park H.-J."/>
            <person name="Ramirez L."/>
            <person name="Alfaro M."/>
            <person name="Sun H."/>
            <person name="Tritt A."/>
            <person name="Yoshinaga Y."/>
            <person name="Zwiers L.-H."/>
            <person name="Turgeon B."/>
            <person name="Goodwin S."/>
            <person name="Spatafora J."/>
            <person name="Crous P."/>
            <person name="Grigoriev I."/>
        </authorList>
    </citation>
    <scope>NUCLEOTIDE SEQUENCE</scope>
    <source>
        <strain evidence="6">CBS 175.79</strain>
    </source>
</reference>
<protein>
    <submittedName>
        <fullName evidence="6">FMN-linked oxidoreductase</fullName>
    </submittedName>
</protein>
<dbReference type="PANTHER" id="PTHR43656:SF2">
    <property type="entry name" value="BINDING OXIDOREDUCTASE, PUTATIVE (AFU_ORTHOLOGUE AFUA_2G08260)-RELATED"/>
    <property type="match status" value="1"/>
</dbReference>
<dbReference type="InterPro" id="IPR013785">
    <property type="entry name" value="Aldolase_TIM"/>
</dbReference>
<dbReference type="PANTHER" id="PTHR43656">
    <property type="entry name" value="BINDING OXIDOREDUCTASE, PUTATIVE (AFU_ORTHOLOGUE AFUA_2G08260)-RELATED"/>
    <property type="match status" value="1"/>
</dbReference>
<dbReference type="Proteomes" id="UP000799778">
    <property type="component" value="Unassembled WGS sequence"/>
</dbReference>
<accession>A0A6A5XKT8</accession>
<dbReference type="GO" id="GO:0010181">
    <property type="term" value="F:FMN binding"/>
    <property type="evidence" value="ECO:0007669"/>
    <property type="project" value="InterPro"/>
</dbReference>